<dbReference type="EMBL" id="AZBU02000003">
    <property type="protein sequence ID" value="TKR86514.1"/>
    <property type="molecule type" value="Genomic_DNA"/>
</dbReference>
<keyword evidence="3" id="KW-1185">Reference proteome</keyword>
<proteinExistence type="predicted"/>
<name>A0A4U5NTP4_STECR</name>
<organism evidence="2 3">
    <name type="scientific">Steinernema carpocapsae</name>
    <name type="common">Entomopathogenic nematode</name>
    <dbReference type="NCBI Taxonomy" id="34508"/>
    <lineage>
        <taxon>Eukaryota</taxon>
        <taxon>Metazoa</taxon>
        <taxon>Ecdysozoa</taxon>
        <taxon>Nematoda</taxon>
        <taxon>Chromadorea</taxon>
        <taxon>Rhabditida</taxon>
        <taxon>Tylenchina</taxon>
        <taxon>Panagrolaimomorpha</taxon>
        <taxon>Strongyloidoidea</taxon>
        <taxon>Steinernematidae</taxon>
        <taxon>Steinernema</taxon>
    </lineage>
</organism>
<evidence type="ECO:0000313" key="3">
    <source>
        <dbReference type="Proteomes" id="UP000298663"/>
    </source>
</evidence>
<reference evidence="2 3" key="2">
    <citation type="journal article" date="2019" name="G3 (Bethesda)">
        <title>Hybrid Assembly of the Genome of the Entomopathogenic Nematode Steinernema carpocapsae Identifies the X-Chromosome.</title>
        <authorList>
            <person name="Serra L."/>
            <person name="Macchietto M."/>
            <person name="Macias-Munoz A."/>
            <person name="McGill C.J."/>
            <person name="Rodriguez I.M."/>
            <person name="Rodriguez B."/>
            <person name="Murad R."/>
            <person name="Mortazavi A."/>
        </authorList>
    </citation>
    <scope>NUCLEOTIDE SEQUENCE [LARGE SCALE GENOMIC DNA]</scope>
    <source>
        <strain evidence="2 3">ALL</strain>
    </source>
</reference>
<dbReference type="AlphaFoldDB" id="A0A4U5NTP4"/>
<feature type="region of interest" description="Disordered" evidence="1">
    <location>
        <begin position="1"/>
        <end position="42"/>
    </location>
</feature>
<comment type="caution">
    <text evidence="2">The sequence shown here is derived from an EMBL/GenBank/DDBJ whole genome shotgun (WGS) entry which is preliminary data.</text>
</comment>
<evidence type="ECO:0000313" key="2">
    <source>
        <dbReference type="EMBL" id="TKR86514.1"/>
    </source>
</evidence>
<dbReference type="Proteomes" id="UP000298663">
    <property type="component" value="Unassembled WGS sequence"/>
</dbReference>
<feature type="compositionally biased region" description="Low complexity" evidence="1">
    <location>
        <begin position="1"/>
        <end position="14"/>
    </location>
</feature>
<reference evidence="2 3" key="1">
    <citation type="journal article" date="2015" name="Genome Biol.">
        <title>Comparative genomics of Steinernema reveals deeply conserved gene regulatory networks.</title>
        <authorList>
            <person name="Dillman A.R."/>
            <person name="Macchietto M."/>
            <person name="Porter C.F."/>
            <person name="Rogers A."/>
            <person name="Williams B."/>
            <person name="Antoshechkin I."/>
            <person name="Lee M.M."/>
            <person name="Goodwin Z."/>
            <person name="Lu X."/>
            <person name="Lewis E.E."/>
            <person name="Goodrich-Blair H."/>
            <person name="Stock S.P."/>
            <person name="Adams B.J."/>
            <person name="Sternberg P.W."/>
            <person name="Mortazavi A."/>
        </authorList>
    </citation>
    <scope>NUCLEOTIDE SEQUENCE [LARGE SCALE GENOMIC DNA]</scope>
    <source>
        <strain evidence="2 3">ALL</strain>
    </source>
</reference>
<sequence length="110" mass="11711">MALEPTTAATATETARADSARLARVSGGPAGDRHQSSSIRPSARFDQILPTAFIGQTHSLSSSLISCLPAARPSTIRLFTPLFLQSFGSFNRLAKTEISFLQIPASVHPM</sequence>
<accession>A0A4U5NTP4</accession>
<protein>
    <submittedName>
        <fullName evidence="2">Uncharacterized protein</fullName>
    </submittedName>
</protein>
<gene>
    <name evidence="2" type="ORF">L596_011095</name>
</gene>
<evidence type="ECO:0000256" key="1">
    <source>
        <dbReference type="SAM" id="MobiDB-lite"/>
    </source>
</evidence>